<proteinExistence type="predicted"/>
<evidence type="ECO:0000313" key="2">
    <source>
        <dbReference type="Proteomes" id="UP000829196"/>
    </source>
</evidence>
<dbReference type="EMBL" id="JAGYWB010000001">
    <property type="protein sequence ID" value="KAI0530829.1"/>
    <property type="molecule type" value="Genomic_DNA"/>
</dbReference>
<evidence type="ECO:0000313" key="1">
    <source>
        <dbReference type="EMBL" id="KAI0530829.1"/>
    </source>
</evidence>
<accession>A0A8T3CDU2</accession>
<gene>
    <name evidence="1" type="ORF">KFK09_000377</name>
</gene>
<protein>
    <submittedName>
        <fullName evidence="1">Uncharacterized protein</fullName>
    </submittedName>
</protein>
<keyword evidence="2" id="KW-1185">Reference proteome</keyword>
<reference evidence="1" key="1">
    <citation type="journal article" date="2022" name="Front. Genet.">
        <title>Chromosome-Scale Assembly of the Dendrobium nobile Genome Provides Insights Into the Molecular Mechanism of the Biosynthesis of the Medicinal Active Ingredient of Dendrobium.</title>
        <authorList>
            <person name="Xu Q."/>
            <person name="Niu S.-C."/>
            <person name="Li K.-L."/>
            <person name="Zheng P.-J."/>
            <person name="Zhang X.-J."/>
            <person name="Jia Y."/>
            <person name="Liu Y."/>
            <person name="Niu Y.-X."/>
            <person name="Yu L.-H."/>
            <person name="Chen D.-F."/>
            <person name="Zhang G.-Q."/>
        </authorList>
    </citation>
    <scope>NUCLEOTIDE SEQUENCE</scope>
    <source>
        <tissue evidence="1">Leaf</tissue>
    </source>
</reference>
<dbReference type="OrthoDB" id="25778at2759"/>
<sequence length="65" mass="6657">MSQAKNKNGLLPSSLMIISYCLKTVTANAGSVASTARLAGSSVSSSISARPDGQKDQVLPSIFLS</sequence>
<comment type="caution">
    <text evidence="1">The sequence shown here is derived from an EMBL/GenBank/DDBJ whole genome shotgun (WGS) entry which is preliminary data.</text>
</comment>
<organism evidence="1 2">
    <name type="scientific">Dendrobium nobile</name>
    <name type="common">Orchid</name>
    <dbReference type="NCBI Taxonomy" id="94219"/>
    <lineage>
        <taxon>Eukaryota</taxon>
        <taxon>Viridiplantae</taxon>
        <taxon>Streptophyta</taxon>
        <taxon>Embryophyta</taxon>
        <taxon>Tracheophyta</taxon>
        <taxon>Spermatophyta</taxon>
        <taxon>Magnoliopsida</taxon>
        <taxon>Liliopsida</taxon>
        <taxon>Asparagales</taxon>
        <taxon>Orchidaceae</taxon>
        <taxon>Epidendroideae</taxon>
        <taxon>Malaxideae</taxon>
        <taxon>Dendrobiinae</taxon>
        <taxon>Dendrobium</taxon>
    </lineage>
</organism>
<dbReference type="Proteomes" id="UP000829196">
    <property type="component" value="Unassembled WGS sequence"/>
</dbReference>
<name>A0A8T3CDU2_DENNO</name>
<dbReference type="AlphaFoldDB" id="A0A8T3CDU2"/>